<feature type="domain" description="VWFA" evidence="2">
    <location>
        <begin position="223"/>
        <end position="427"/>
    </location>
</feature>
<evidence type="ECO:0000259" key="2">
    <source>
        <dbReference type="PROSITE" id="PS50234"/>
    </source>
</evidence>
<dbReference type="Gene3D" id="3.40.50.410">
    <property type="entry name" value="von Willebrand factor, type A domain"/>
    <property type="match status" value="1"/>
</dbReference>
<proteinExistence type="predicted"/>
<evidence type="ECO:0000313" key="3">
    <source>
        <dbReference type="EMBL" id="PWR18506.1"/>
    </source>
</evidence>
<keyword evidence="3" id="KW-0808">Transferase</keyword>
<dbReference type="SMART" id="SM00327">
    <property type="entry name" value="VWA"/>
    <property type="match status" value="1"/>
</dbReference>
<dbReference type="RefSeq" id="WP_109907754.1">
    <property type="nucleotide sequence ID" value="NZ_QGLE01000014.1"/>
</dbReference>
<gene>
    <name evidence="3" type="ORF">DKG74_18995</name>
</gene>
<dbReference type="AlphaFoldDB" id="A0A317DXC4"/>
<keyword evidence="3" id="KW-0418">Kinase</keyword>
<dbReference type="EMBL" id="QGLE01000014">
    <property type="protein sequence ID" value="PWR18506.1"/>
    <property type="molecule type" value="Genomic_DNA"/>
</dbReference>
<organism evidence="3 4">
    <name type="scientific">Zavarzinia aquatilis</name>
    <dbReference type="NCBI Taxonomy" id="2211142"/>
    <lineage>
        <taxon>Bacteria</taxon>
        <taxon>Pseudomonadati</taxon>
        <taxon>Pseudomonadota</taxon>
        <taxon>Alphaproteobacteria</taxon>
        <taxon>Rhodospirillales</taxon>
        <taxon>Zavarziniaceae</taxon>
        <taxon>Zavarzinia</taxon>
    </lineage>
</organism>
<dbReference type="SUPFAM" id="SSF53300">
    <property type="entry name" value="vWA-like"/>
    <property type="match status" value="1"/>
</dbReference>
<dbReference type="PROSITE" id="PS50234">
    <property type="entry name" value="VWFA"/>
    <property type="match status" value="1"/>
</dbReference>
<comment type="caution">
    <text evidence="3">The sequence shown here is derived from an EMBL/GenBank/DDBJ whole genome shotgun (WGS) entry which is preliminary data.</text>
</comment>
<feature type="chain" id="PRO_5016273755" evidence="1">
    <location>
        <begin position="23"/>
        <end position="639"/>
    </location>
</feature>
<reference evidence="3 4" key="1">
    <citation type="submission" date="2018-05" db="EMBL/GenBank/DDBJ databases">
        <title>Zavarzinia sp. HR-AS.</title>
        <authorList>
            <person name="Lee Y."/>
            <person name="Jeon C.O."/>
        </authorList>
    </citation>
    <scope>NUCLEOTIDE SEQUENCE [LARGE SCALE GENOMIC DNA]</scope>
    <source>
        <strain evidence="3 4">HR-AS</strain>
    </source>
</reference>
<protein>
    <submittedName>
        <fullName evidence="3">Serine/threonine protein kinase</fullName>
    </submittedName>
</protein>
<keyword evidence="4" id="KW-1185">Reference proteome</keyword>
<dbReference type="Proteomes" id="UP000245461">
    <property type="component" value="Unassembled WGS sequence"/>
</dbReference>
<dbReference type="OrthoDB" id="9801841at2"/>
<accession>A0A317DXC4</accession>
<dbReference type="InterPro" id="IPR036465">
    <property type="entry name" value="vWFA_dom_sf"/>
</dbReference>
<dbReference type="InterPro" id="IPR002035">
    <property type="entry name" value="VWF_A"/>
</dbReference>
<name>A0A317DXC4_9PROT</name>
<evidence type="ECO:0000313" key="4">
    <source>
        <dbReference type="Proteomes" id="UP000245461"/>
    </source>
</evidence>
<keyword evidence="3" id="KW-0723">Serine/threonine-protein kinase</keyword>
<feature type="signal peptide" evidence="1">
    <location>
        <begin position="1"/>
        <end position="22"/>
    </location>
</feature>
<sequence>MRLFRILLLLLAGLVAAQPALAREPLLIEGKKTLFQRVLSRPGAQLLADPAAVEGKAVDAFTVYYVYGKKSAGGQDFVEVGRNARGDTDGYIRADQTIEWKQSLTVAFANPAARQRVLFLKDQPALATLMASPTRAADAEAMRAAAIGDRLPPDSPVAAIEPPTYVDIAKQFYLLPILSSQQVLTDDGFPLRLLEIASVPAAPSATPPVAVDPAAALKAFKVGITVVIDNSTSMQPQIERTREAVRRIHDKLKGTPFADNIRFGVVGFRDNAKVTPALGYVSKVFSPLSPDTKPEETLAALDAMKAADVSSPNFYEDSFAGIKTAIDQMDWAPFGGRYIVLITDAGSRAGNDPLSETRLGPGELNQLARQKGIATFALHLLTPAGTGDHARAKAQYQELTRFPGAGSLYYGVEGGTAETLGQVVDQLVDTLIAQAQATVAASAPPPAAAPAAGADIARQGAIVGYAMRLAYLGRVQGTRAPDVFRAWAADRDTRDPTLPALDVRVLLTKNQLSDLAGALKTILDKGEQSRLSPQDFFGQLRSAAAATARDPSQVRNIGNLGDLLGEYLQDLPYRSQILGLGEAEWLAMGPSAQREVLDTIEAKLRLYAEFDASPNLWVSFGRGQAAGDSYYPVPLEALP</sequence>
<dbReference type="Pfam" id="PF00092">
    <property type="entry name" value="VWA"/>
    <property type="match status" value="1"/>
</dbReference>
<dbReference type="GO" id="GO:0004674">
    <property type="term" value="F:protein serine/threonine kinase activity"/>
    <property type="evidence" value="ECO:0007669"/>
    <property type="project" value="UniProtKB-KW"/>
</dbReference>
<dbReference type="CDD" id="cd00198">
    <property type="entry name" value="vWFA"/>
    <property type="match status" value="1"/>
</dbReference>
<evidence type="ECO:0000256" key="1">
    <source>
        <dbReference type="SAM" id="SignalP"/>
    </source>
</evidence>
<keyword evidence="1" id="KW-0732">Signal</keyword>